<feature type="region of interest" description="Disordered" evidence="1">
    <location>
        <begin position="75"/>
        <end position="97"/>
    </location>
</feature>
<evidence type="ECO:0000313" key="2">
    <source>
        <dbReference type="EMBL" id="MBK9795284.1"/>
    </source>
</evidence>
<name>A0A9D7SEY8_9BACT</name>
<dbReference type="InterPro" id="IPR012644">
    <property type="entry name" value="CHP02300_FYDLN_acid"/>
</dbReference>
<sequence>MADLGKKFTCFQCAAKFYDFGKPEAICPKCGANQKAAPAKPKAVKKEKSVHVIEDDFTAEPEAEVLEETFSESGVAIERGRGEGFDPGDLRMDDYDE</sequence>
<proteinExistence type="predicted"/>
<protein>
    <submittedName>
        <fullName evidence="2">FYDLN acid domain-containing protein</fullName>
    </submittedName>
</protein>
<dbReference type="EMBL" id="JADKIO010000005">
    <property type="protein sequence ID" value="MBK9795284.1"/>
    <property type="molecule type" value="Genomic_DNA"/>
</dbReference>
<dbReference type="AlphaFoldDB" id="A0A9D7SEY8"/>
<organism evidence="2 3">
    <name type="scientific">Candidatus Geothrix skivensis</name>
    <dbReference type="NCBI Taxonomy" id="2954439"/>
    <lineage>
        <taxon>Bacteria</taxon>
        <taxon>Pseudomonadati</taxon>
        <taxon>Acidobacteriota</taxon>
        <taxon>Holophagae</taxon>
        <taxon>Holophagales</taxon>
        <taxon>Holophagaceae</taxon>
        <taxon>Geothrix</taxon>
    </lineage>
</organism>
<comment type="caution">
    <text evidence="2">The sequence shown here is derived from an EMBL/GenBank/DDBJ whole genome shotgun (WGS) entry which is preliminary data.</text>
</comment>
<gene>
    <name evidence="2" type="ORF">IPP58_02085</name>
</gene>
<evidence type="ECO:0000256" key="1">
    <source>
        <dbReference type="SAM" id="MobiDB-lite"/>
    </source>
</evidence>
<dbReference type="Proteomes" id="UP000886657">
    <property type="component" value="Unassembled WGS sequence"/>
</dbReference>
<feature type="compositionally biased region" description="Basic and acidic residues" evidence="1">
    <location>
        <begin position="78"/>
        <end position="97"/>
    </location>
</feature>
<reference evidence="2" key="1">
    <citation type="submission" date="2020-10" db="EMBL/GenBank/DDBJ databases">
        <title>Connecting structure to function with the recovery of over 1000 high-quality activated sludge metagenome-assembled genomes encoding full-length rRNA genes using long-read sequencing.</title>
        <authorList>
            <person name="Singleton C.M."/>
            <person name="Petriglieri F."/>
            <person name="Kristensen J.M."/>
            <person name="Kirkegaard R.H."/>
            <person name="Michaelsen T.Y."/>
            <person name="Andersen M.H."/>
            <person name="Karst S.M."/>
            <person name="Dueholm M.S."/>
            <person name="Nielsen P.H."/>
            <person name="Albertsen M."/>
        </authorList>
    </citation>
    <scope>NUCLEOTIDE SEQUENCE</scope>
    <source>
        <strain evidence="2">Skiv_18-Q3-R9-52_MAXAC.067</strain>
    </source>
</reference>
<dbReference type="Pfam" id="PF09538">
    <property type="entry name" value="FYDLN_acid"/>
    <property type="match status" value="1"/>
</dbReference>
<evidence type="ECO:0000313" key="3">
    <source>
        <dbReference type="Proteomes" id="UP000886657"/>
    </source>
</evidence>
<accession>A0A9D7SEY8</accession>